<proteinExistence type="predicted"/>
<reference evidence="2" key="1">
    <citation type="submission" date="2020-06" db="EMBL/GenBank/DDBJ databases">
        <title>WGS assembly of Ceratodon purpureus strain R40.</title>
        <authorList>
            <person name="Carey S.B."/>
            <person name="Jenkins J."/>
            <person name="Shu S."/>
            <person name="Lovell J.T."/>
            <person name="Sreedasyam A."/>
            <person name="Maumus F."/>
            <person name="Tiley G.P."/>
            <person name="Fernandez-Pozo N."/>
            <person name="Barry K."/>
            <person name="Chen C."/>
            <person name="Wang M."/>
            <person name="Lipzen A."/>
            <person name="Daum C."/>
            <person name="Saski C.A."/>
            <person name="Payton A.C."/>
            <person name="Mcbreen J.C."/>
            <person name="Conrad R.E."/>
            <person name="Kollar L.M."/>
            <person name="Olsson S."/>
            <person name="Huttunen S."/>
            <person name="Landis J.B."/>
            <person name="Wickett N.J."/>
            <person name="Johnson M.G."/>
            <person name="Rensing S.A."/>
            <person name="Grimwood J."/>
            <person name="Schmutz J."/>
            <person name="Mcdaniel S.F."/>
        </authorList>
    </citation>
    <scope>NUCLEOTIDE SEQUENCE</scope>
    <source>
        <strain evidence="2">R40</strain>
    </source>
</reference>
<dbReference type="InterPro" id="IPR012312">
    <property type="entry name" value="Hemerythrin-like"/>
</dbReference>
<name>A0A8T0HAS3_CERPU</name>
<protein>
    <recommendedName>
        <fullName evidence="1">Hemerythrin-like domain-containing protein</fullName>
    </recommendedName>
</protein>
<dbReference type="AlphaFoldDB" id="A0A8T0HAS3"/>
<evidence type="ECO:0000259" key="1">
    <source>
        <dbReference type="Pfam" id="PF01814"/>
    </source>
</evidence>
<accession>A0A8T0HAS3</accession>
<dbReference type="PANTHER" id="PTHR35585">
    <property type="entry name" value="HHE DOMAIN PROTEIN (AFU_ORTHOLOGUE AFUA_4G00730)"/>
    <property type="match status" value="1"/>
</dbReference>
<comment type="caution">
    <text evidence="2">The sequence shown here is derived from an EMBL/GenBank/DDBJ whole genome shotgun (WGS) entry which is preliminary data.</text>
</comment>
<dbReference type="Proteomes" id="UP000822688">
    <property type="component" value="Chromosome 7"/>
</dbReference>
<dbReference type="Pfam" id="PF01814">
    <property type="entry name" value="Hemerythrin"/>
    <property type="match status" value="1"/>
</dbReference>
<keyword evidence="3" id="KW-1185">Reference proteome</keyword>
<dbReference type="Gene3D" id="1.20.120.520">
    <property type="entry name" value="nmb1532 protein domain like"/>
    <property type="match status" value="1"/>
</dbReference>
<organism evidence="2 3">
    <name type="scientific">Ceratodon purpureus</name>
    <name type="common">Fire moss</name>
    <name type="synonym">Dicranum purpureum</name>
    <dbReference type="NCBI Taxonomy" id="3225"/>
    <lineage>
        <taxon>Eukaryota</taxon>
        <taxon>Viridiplantae</taxon>
        <taxon>Streptophyta</taxon>
        <taxon>Embryophyta</taxon>
        <taxon>Bryophyta</taxon>
        <taxon>Bryophytina</taxon>
        <taxon>Bryopsida</taxon>
        <taxon>Dicranidae</taxon>
        <taxon>Pseudoditrichales</taxon>
        <taxon>Ditrichaceae</taxon>
        <taxon>Ceratodon</taxon>
    </lineage>
</organism>
<gene>
    <name evidence="2" type="ORF">KC19_7G159900</name>
</gene>
<dbReference type="PANTHER" id="PTHR35585:SF1">
    <property type="entry name" value="HHE DOMAIN PROTEIN (AFU_ORTHOLOGUE AFUA_4G00730)"/>
    <property type="match status" value="1"/>
</dbReference>
<evidence type="ECO:0000313" key="3">
    <source>
        <dbReference type="Proteomes" id="UP000822688"/>
    </source>
</evidence>
<dbReference type="EMBL" id="CM026428">
    <property type="protein sequence ID" value="KAG0567777.1"/>
    <property type="molecule type" value="Genomic_DNA"/>
</dbReference>
<sequence length="271" mass="29797">MAASACAAHTVAVTSLSSPVHASSSNVAQQPSSLGLKRNFTAGSSALHSASHFSGVPVTSSGYVAKERREGGSVRVMATANTVKVGADIIDKVKQDHKELEEAYSNYKKFHKQGDEEEANKWFNQFVWEVSRHSVTEELVLYPLIALQGEKGQKLADQSREEHQEAKNMLAEIQGINDPDLFEKKFDNIMAVLRKHIDFEEKEDLEYLKQHVDQAGREAAGTTFALGKNLVPTKPHAAVPNKSAALEAALGLFVTPIDNLRNIFEKFPNQN</sequence>
<feature type="domain" description="Hemerythrin-like" evidence="1">
    <location>
        <begin position="88"/>
        <end position="206"/>
    </location>
</feature>
<evidence type="ECO:0000313" key="2">
    <source>
        <dbReference type="EMBL" id="KAG0567777.1"/>
    </source>
</evidence>